<keyword evidence="11" id="KW-1185">Reference proteome</keyword>
<keyword evidence="6 9" id="KW-0324">Glycolysis</keyword>
<sequence length="213" mass="23460">MKSVASKLREKIEVLIVVGIGGSYLGARAAEEMIRGLYANDKVELIYVGNTISSTYTSQVKEYLSKKEFGIVNISKSGTTTEPGIAFRVFKELLEQKVGKEEAVSRIVAVTDKAKGALKTLADNEGYETFVIPDDIGGRYSVLTPVGIFPLLVAGVDVDAMFNGAKKARKDTTDLENNEAYKYAVARYLLNTKHGYKSETLVSYELQMQMFTE</sequence>
<dbReference type="InterPro" id="IPR018189">
    <property type="entry name" value="Phosphoglucose_isomerase_CS"/>
</dbReference>
<dbReference type="GO" id="GO:0005829">
    <property type="term" value="C:cytosol"/>
    <property type="evidence" value="ECO:0007669"/>
    <property type="project" value="TreeGrafter"/>
</dbReference>
<dbReference type="GO" id="GO:0006094">
    <property type="term" value="P:gluconeogenesis"/>
    <property type="evidence" value="ECO:0007669"/>
    <property type="project" value="UniProtKB-KW"/>
</dbReference>
<dbReference type="InterPro" id="IPR035476">
    <property type="entry name" value="SIS_PGI_1"/>
</dbReference>
<dbReference type="EC" id="5.3.1.9" evidence="9"/>
<dbReference type="GO" id="GO:0048029">
    <property type="term" value="F:monosaccharide binding"/>
    <property type="evidence" value="ECO:0007669"/>
    <property type="project" value="TreeGrafter"/>
</dbReference>
<comment type="similarity">
    <text evidence="2 9">Belongs to the GPI family.</text>
</comment>
<evidence type="ECO:0000256" key="8">
    <source>
        <dbReference type="ARBA" id="ARBA00029321"/>
    </source>
</evidence>
<comment type="catalytic activity">
    <reaction evidence="8 9">
        <text>alpha-D-glucose 6-phosphate = beta-D-fructose 6-phosphate</text>
        <dbReference type="Rhea" id="RHEA:11816"/>
        <dbReference type="ChEBI" id="CHEBI:57634"/>
        <dbReference type="ChEBI" id="CHEBI:58225"/>
        <dbReference type="EC" id="5.3.1.9"/>
    </reaction>
</comment>
<comment type="pathway">
    <text evidence="1 9">Carbohydrate degradation; glycolysis; D-glyceraldehyde 3-phosphate and glycerone phosphate from D-glucose: step 2/4.</text>
</comment>
<dbReference type="PROSITE" id="PS00765">
    <property type="entry name" value="P_GLUCOSE_ISOMERASE_1"/>
    <property type="match status" value="1"/>
</dbReference>
<dbReference type="PANTHER" id="PTHR11469:SF1">
    <property type="entry name" value="GLUCOSE-6-PHOSPHATE ISOMERASE"/>
    <property type="match status" value="1"/>
</dbReference>
<evidence type="ECO:0000256" key="3">
    <source>
        <dbReference type="ARBA" id="ARBA00018388"/>
    </source>
</evidence>
<dbReference type="GO" id="GO:0004347">
    <property type="term" value="F:glucose-6-phosphate isomerase activity"/>
    <property type="evidence" value="ECO:0007669"/>
    <property type="project" value="UniProtKB-EC"/>
</dbReference>
<comment type="caution">
    <text evidence="10">The sequence shown here is derived from an EMBL/GenBank/DDBJ whole genome shotgun (WGS) entry which is preliminary data.</text>
</comment>
<organism evidence="10 11">
    <name type="scientific">Zophobas morio</name>
    <dbReference type="NCBI Taxonomy" id="2755281"/>
    <lineage>
        <taxon>Eukaryota</taxon>
        <taxon>Metazoa</taxon>
        <taxon>Ecdysozoa</taxon>
        <taxon>Arthropoda</taxon>
        <taxon>Hexapoda</taxon>
        <taxon>Insecta</taxon>
        <taxon>Pterygota</taxon>
        <taxon>Neoptera</taxon>
        <taxon>Endopterygota</taxon>
        <taxon>Coleoptera</taxon>
        <taxon>Polyphaga</taxon>
        <taxon>Cucujiformia</taxon>
        <taxon>Tenebrionidae</taxon>
        <taxon>Zophobas</taxon>
    </lineage>
</organism>
<dbReference type="AlphaFoldDB" id="A0AA38HIA0"/>
<dbReference type="GO" id="GO:0051156">
    <property type="term" value="P:glucose 6-phosphate metabolic process"/>
    <property type="evidence" value="ECO:0007669"/>
    <property type="project" value="TreeGrafter"/>
</dbReference>
<dbReference type="InterPro" id="IPR001672">
    <property type="entry name" value="G6P_Isomerase"/>
</dbReference>
<proteinExistence type="inferred from homology"/>
<keyword evidence="7 9" id="KW-0413">Isomerase</keyword>
<dbReference type="InterPro" id="IPR046348">
    <property type="entry name" value="SIS_dom_sf"/>
</dbReference>
<protein>
    <recommendedName>
        <fullName evidence="3 9">Glucose-6-phosphate isomerase</fullName>
        <ecNumber evidence="9">5.3.1.9</ecNumber>
    </recommendedName>
</protein>
<evidence type="ECO:0000313" key="10">
    <source>
        <dbReference type="EMBL" id="KAJ3628667.1"/>
    </source>
</evidence>
<evidence type="ECO:0000256" key="6">
    <source>
        <dbReference type="ARBA" id="ARBA00023152"/>
    </source>
</evidence>
<evidence type="ECO:0000256" key="9">
    <source>
        <dbReference type="RuleBase" id="RU000612"/>
    </source>
</evidence>
<keyword evidence="4 9" id="KW-0312">Gluconeogenesis</keyword>
<gene>
    <name evidence="10" type="ORF">Zmor_003993</name>
</gene>
<dbReference type="Pfam" id="PF00342">
    <property type="entry name" value="PGI"/>
    <property type="match status" value="1"/>
</dbReference>
<evidence type="ECO:0000256" key="4">
    <source>
        <dbReference type="ARBA" id="ARBA00022432"/>
    </source>
</evidence>
<dbReference type="GO" id="GO:0097367">
    <property type="term" value="F:carbohydrate derivative binding"/>
    <property type="evidence" value="ECO:0007669"/>
    <property type="project" value="InterPro"/>
</dbReference>
<name>A0AA38HIA0_9CUCU</name>
<evidence type="ECO:0000256" key="2">
    <source>
        <dbReference type="ARBA" id="ARBA00006604"/>
    </source>
</evidence>
<dbReference type="Gene3D" id="3.40.50.10490">
    <property type="entry name" value="Glucose-6-phosphate isomerase like protein, domain 1"/>
    <property type="match status" value="1"/>
</dbReference>
<dbReference type="FunFam" id="3.40.50.10490:FF:000016">
    <property type="entry name" value="Glucose-6-phosphate isomerase"/>
    <property type="match status" value="1"/>
</dbReference>
<dbReference type="PANTHER" id="PTHR11469">
    <property type="entry name" value="GLUCOSE-6-PHOSPHATE ISOMERASE"/>
    <property type="match status" value="1"/>
</dbReference>
<dbReference type="EMBL" id="JALNTZ010001179">
    <property type="protein sequence ID" value="KAJ3628667.1"/>
    <property type="molecule type" value="Genomic_DNA"/>
</dbReference>
<evidence type="ECO:0000256" key="5">
    <source>
        <dbReference type="ARBA" id="ARBA00022490"/>
    </source>
</evidence>
<evidence type="ECO:0000256" key="1">
    <source>
        <dbReference type="ARBA" id="ARBA00004926"/>
    </source>
</evidence>
<accession>A0AA38HIA0</accession>
<dbReference type="Proteomes" id="UP001168821">
    <property type="component" value="Unassembled WGS sequence"/>
</dbReference>
<reference evidence="10" key="1">
    <citation type="journal article" date="2023" name="G3 (Bethesda)">
        <title>Whole genome assemblies of Zophobas morio and Tenebrio molitor.</title>
        <authorList>
            <person name="Kaur S."/>
            <person name="Stinson S.A."/>
            <person name="diCenzo G.C."/>
        </authorList>
    </citation>
    <scope>NUCLEOTIDE SEQUENCE</scope>
    <source>
        <strain evidence="10">QUZm001</strain>
    </source>
</reference>
<dbReference type="PRINTS" id="PR00662">
    <property type="entry name" value="G6PISOMERASE"/>
</dbReference>
<dbReference type="CDD" id="cd05015">
    <property type="entry name" value="SIS_PGI_1"/>
    <property type="match status" value="1"/>
</dbReference>
<keyword evidence="5" id="KW-0963">Cytoplasm</keyword>
<dbReference type="PROSITE" id="PS51463">
    <property type="entry name" value="P_GLUCOSE_ISOMERASE_3"/>
    <property type="match status" value="1"/>
</dbReference>
<evidence type="ECO:0000256" key="7">
    <source>
        <dbReference type="ARBA" id="ARBA00023235"/>
    </source>
</evidence>
<dbReference type="SUPFAM" id="SSF53697">
    <property type="entry name" value="SIS domain"/>
    <property type="match status" value="1"/>
</dbReference>
<dbReference type="GO" id="GO:0006096">
    <property type="term" value="P:glycolytic process"/>
    <property type="evidence" value="ECO:0007669"/>
    <property type="project" value="UniProtKB-KW"/>
</dbReference>
<evidence type="ECO:0000313" key="11">
    <source>
        <dbReference type="Proteomes" id="UP001168821"/>
    </source>
</evidence>